<dbReference type="InterPro" id="IPR013221">
    <property type="entry name" value="Mur_ligase_cen"/>
</dbReference>
<dbReference type="GO" id="GO:0005524">
    <property type="term" value="F:ATP binding"/>
    <property type="evidence" value="ECO:0007669"/>
    <property type="project" value="UniProtKB-KW"/>
</dbReference>
<evidence type="ECO:0000256" key="4">
    <source>
        <dbReference type="ARBA" id="ARBA00022598"/>
    </source>
</evidence>
<evidence type="ECO:0000256" key="10">
    <source>
        <dbReference type="ARBA" id="ARBA00047493"/>
    </source>
</evidence>
<evidence type="ECO:0000256" key="9">
    <source>
        <dbReference type="ARBA" id="ARBA00030592"/>
    </source>
</evidence>
<dbReference type="NCBIfam" id="TIGR01499">
    <property type="entry name" value="folC"/>
    <property type="match status" value="1"/>
</dbReference>
<dbReference type="GO" id="GO:0005737">
    <property type="term" value="C:cytoplasm"/>
    <property type="evidence" value="ECO:0007669"/>
    <property type="project" value="TreeGrafter"/>
</dbReference>
<dbReference type="InterPro" id="IPR036565">
    <property type="entry name" value="Mur-like_cat_sf"/>
</dbReference>
<dbReference type="Gene3D" id="3.40.1190.10">
    <property type="entry name" value="Mur-like, catalytic domain"/>
    <property type="match status" value="1"/>
</dbReference>
<evidence type="ECO:0000256" key="7">
    <source>
        <dbReference type="ARBA" id="ARBA00022840"/>
    </source>
</evidence>
<dbReference type="InterPro" id="IPR001645">
    <property type="entry name" value="Folylpolyglutamate_synth"/>
</dbReference>
<evidence type="ECO:0000256" key="6">
    <source>
        <dbReference type="ARBA" id="ARBA00022741"/>
    </source>
</evidence>
<evidence type="ECO:0000313" key="15">
    <source>
        <dbReference type="Proteomes" id="UP000886748"/>
    </source>
</evidence>
<feature type="domain" description="Mur ligase C-terminal" evidence="12">
    <location>
        <begin position="293"/>
        <end position="375"/>
    </location>
</feature>
<proteinExistence type="inferred from homology"/>
<comment type="cofactor">
    <cofactor evidence="1">
        <name>Mg(2+)</name>
        <dbReference type="ChEBI" id="CHEBI:18420"/>
    </cofactor>
</comment>
<evidence type="ECO:0000256" key="3">
    <source>
        <dbReference type="ARBA" id="ARBA00013025"/>
    </source>
</evidence>
<dbReference type="PIRSF" id="PIRSF001563">
    <property type="entry name" value="Folylpolyglu_synth"/>
    <property type="match status" value="1"/>
</dbReference>
<gene>
    <name evidence="14" type="ORF">IAD26_10015</name>
</gene>
<dbReference type="GO" id="GO:0008841">
    <property type="term" value="F:dihydrofolate synthase activity"/>
    <property type="evidence" value="ECO:0007669"/>
    <property type="project" value="TreeGrafter"/>
</dbReference>
<dbReference type="Gene3D" id="3.90.190.20">
    <property type="entry name" value="Mur ligase, C-terminal domain"/>
    <property type="match status" value="1"/>
</dbReference>
<comment type="similarity">
    <text evidence="2 11">Belongs to the folylpolyglutamate synthase family.</text>
</comment>
<dbReference type="InterPro" id="IPR036615">
    <property type="entry name" value="Mur_ligase_C_dom_sf"/>
</dbReference>
<comment type="catalytic activity">
    <reaction evidence="10">
        <text>(6S)-5,6,7,8-tetrahydrofolyl-(gamma-L-Glu)(n) + L-glutamate + ATP = (6S)-5,6,7,8-tetrahydrofolyl-(gamma-L-Glu)(n+1) + ADP + phosphate + H(+)</text>
        <dbReference type="Rhea" id="RHEA:10580"/>
        <dbReference type="Rhea" id="RHEA-COMP:14738"/>
        <dbReference type="Rhea" id="RHEA-COMP:14740"/>
        <dbReference type="ChEBI" id="CHEBI:15378"/>
        <dbReference type="ChEBI" id="CHEBI:29985"/>
        <dbReference type="ChEBI" id="CHEBI:30616"/>
        <dbReference type="ChEBI" id="CHEBI:43474"/>
        <dbReference type="ChEBI" id="CHEBI:141005"/>
        <dbReference type="ChEBI" id="CHEBI:456216"/>
        <dbReference type="EC" id="6.3.2.17"/>
    </reaction>
</comment>
<keyword evidence="8" id="KW-0460">Magnesium</keyword>
<dbReference type="InterPro" id="IPR018109">
    <property type="entry name" value="Folylpolyglutamate_synth_CS"/>
</dbReference>
<evidence type="ECO:0000256" key="11">
    <source>
        <dbReference type="PIRNR" id="PIRNR001563"/>
    </source>
</evidence>
<evidence type="ECO:0000256" key="2">
    <source>
        <dbReference type="ARBA" id="ARBA00008276"/>
    </source>
</evidence>
<dbReference type="SUPFAM" id="SSF53623">
    <property type="entry name" value="MurD-like peptide ligases, catalytic domain"/>
    <property type="match status" value="1"/>
</dbReference>
<evidence type="ECO:0000259" key="13">
    <source>
        <dbReference type="Pfam" id="PF08245"/>
    </source>
</evidence>
<dbReference type="Proteomes" id="UP000886748">
    <property type="component" value="Unassembled WGS sequence"/>
</dbReference>
<evidence type="ECO:0000259" key="12">
    <source>
        <dbReference type="Pfam" id="PF02875"/>
    </source>
</evidence>
<sequence>MENENYLNAINLITSREKFHICLGLDRISKMLELLGNPQDRLNIIHVAGTNGKGSVCAILSSILTAAGFKTGLYTSPHITEYTERIKINNRDISKTDFAYLITDISAIASEHDIYLTEFEILTAAAYKYFADKETDICIIETGLGGRLDATSAISTNLLSVITSISLDHTDRLGDTIEKIAYEKAGIIKSNAPVLISAENKGFHTIEQIAKEKNSPVLTPQNSVELCFENGKNYAVVHNKKYAFNLLGLWQKENLELALGAIDYLKNAKYGHCFDIPDSAVQKGLETVNWICRMQYIPKYNILIDGTHNPDGARVLRQSLDYYFPDKKRVWVYGSLTTKDYKTVMQTLFNRQDEVYFYDFDYPNAVSFKELQNNTDAICSPIGLRELEYLSQENKQALIIISGSFYMIGQILKKSNFLQNIAESVNIY</sequence>
<dbReference type="SUPFAM" id="SSF53244">
    <property type="entry name" value="MurD-like peptide ligases, peptide-binding domain"/>
    <property type="match status" value="1"/>
</dbReference>
<feature type="domain" description="Mur ligase central" evidence="13">
    <location>
        <begin position="47"/>
        <end position="224"/>
    </location>
</feature>
<accession>A0A9D1N1P4</accession>
<reference evidence="14" key="1">
    <citation type="submission" date="2020-10" db="EMBL/GenBank/DDBJ databases">
        <authorList>
            <person name="Gilroy R."/>
        </authorList>
    </citation>
    <scope>NUCLEOTIDE SEQUENCE</scope>
    <source>
        <strain evidence="14">CHK154-7741</strain>
    </source>
</reference>
<dbReference type="FunFam" id="3.40.1190.10:FF:000011">
    <property type="entry name" value="Folylpolyglutamate synthase/dihydrofolate synthase"/>
    <property type="match status" value="1"/>
</dbReference>
<evidence type="ECO:0000256" key="5">
    <source>
        <dbReference type="ARBA" id="ARBA00022723"/>
    </source>
</evidence>
<dbReference type="GO" id="GO:0004326">
    <property type="term" value="F:tetrahydrofolylpolyglutamate synthase activity"/>
    <property type="evidence" value="ECO:0007669"/>
    <property type="project" value="UniProtKB-EC"/>
</dbReference>
<dbReference type="PROSITE" id="PS01011">
    <property type="entry name" value="FOLYLPOLYGLU_SYNT_1"/>
    <property type="match status" value="1"/>
</dbReference>
<keyword evidence="7 11" id="KW-0067">ATP-binding</keyword>
<keyword evidence="4 11" id="KW-0436">Ligase</keyword>
<dbReference type="Pfam" id="PF02875">
    <property type="entry name" value="Mur_ligase_C"/>
    <property type="match status" value="1"/>
</dbReference>
<name>A0A9D1N1P4_9CLOT</name>
<dbReference type="InterPro" id="IPR004101">
    <property type="entry name" value="Mur_ligase_C"/>
</dbReference>
<dbReference type="EMBL" id="DVOD01000072">
    <property type="protein sequence ID" value="HIU93450.1"/>
    <property type="molecule type" value="Genomic_DNA"/>
</dbReference>
<comment type="caution">
    <text evidence="14">The sequence shown here is derived from an EMBL/GenBank/DDBJ whole genome shotgun (WGS) entry which is preliminary data.</text>
</comment>
<keyword evidence="5" id="KW-0479">Metal-binding</keyword>
<dbReference type="AlphaFoldDB" id="A0A9D1N1P4"/>
<dbReference type="GO" id="GO:0046872">
    <property type="term" value="F:metal ion binding"/>
    <property type="evidence" value="ECO:0007669"/>
    <property type="project" value="UniProtKB-KW"/>
</dbReference>
<keyword evidence="6 11" id="KW-0547">Nucleotide-binding</keyword>
<dbReference type="EC" id="6.3.2.17" evidence="3"/>
<dbReference type="PANTHER" id="PTHR11136">
    <property type="entry name" value="FOLYLPOLYGLUTAMATE SYNTHASE-RELATED"/>
    <property type="match status" value="1"/>
</dbReference>
<dbReference type="PANTHER" id="PTHR11136:SF0">
    <property type="entry name" value="DIHYDROFOLATE SYNTHETASE-RELATED"/>
    <property type="match status" value="1"/>
</dbReference>
<organism evidence="14 15">
    <name type="scientific">Candidatus Limenecus avicola</name>
    <dbReference type="NCBI Taxonomy" id="2840847"/>
    <lineage>
        <taxon>Bacteria</taxon>
        <taxon>Bacillati</taxon>
        <taxon>Bacillota</taxon>
        <taxon>Clostridia</taxon>
        <taxon>Eubacteriales</taxon>
        <taxon>Clostridiaceae</taxon>
        <taxon>Clostridiaceae incertae sedis</taxon>
        <taxon>Candidatus Limenecus</taxon>
    </lineage>
</organism>
<dbReference type="Pfam" id="PF08245">
    <property type="entry name" value="Mur_ligase_M"/>
    <property type="match status" value="1"/>
</dbReference>
<protein>
    <recommendedName>
        <fullName evidence="3">tetrahydrofolate synthase</fullName>
        <ecNumber evidence="3">6.3.2.17</ecNumber>
    </recommendedName>
    <alternativeName>
        <fullName evidence="9">Tetrahydrofolylpolyglutamate synthase</fullName>
    </alternativeName>
</protein>
<reference evidence="14" key="2">
    <citation type="journal article" date="2021" name="PeerJ">
        <title>Extensive microbial diversity within the chicken gut microbiome revealed by metagenomics and culture.</title>
        <authorList>
            <person name="Gilroy R."/>
            <person name="Ravi A."/>
            <person name="Getino M."/>
            <person name="Pursley I."/>
            <person name="Horton D.L."/>
            <person name="Alikhan N.F."/>
            <person name="Baker D."/>
            <person name="Gharbi K."/>
            <person name="Hall N."/>
            <person name="Watson M."/>
            <person name="Adriaenssens E.M."/>
            <person name="Foster-Nyarko E."/>
            <person name="Jarju S."/>
            <person name="Secka A."/>
            <person name="Antonio M."/>
            <person name="Oren A."/>
            <person name="Chaudhuri R.R."/>
            <person name="La Ragione R."/>
            <person name="Hildebrand F."/>
            <person name="Pallen M.J."/>
        </authorList>
    </citation>
    <scope>NUCLEOTIDE SEQUENCE</scope>
    <source>
        <strain evidence="14">CHK154-7741</strain>
    </source>
</reference>
<evidence type="ECO:0000256" key="8">
    <source>
        <dbReference type="ARBA" id="ARBA00022842"/>
    </source>
</evidence>
<evidence type="ECO:0000313" key="14">
    <source>
        <dbReference type="EMBL" id="HIU93450.1"/>
    </source>
</evidence>
<evidence type="ECO:0000256" key="1">
    <source>
        <dbReference type="ARBA" id="ARBA00001946"/>
    </source>
</evidence>